<organism evidence="1 2">
    <name type="scientific">Geodermatophilus dictyosporus</name>
    <dbReference type="NCBI Taxonomy" id="1523247"/>
    <lineage>
        <taxon>Bacteria</taxon>
        <taxon>Bacillati</taxon>
        <taxon>Actinomycetota</taxon>
        <taxon>Actinomycetes</taxon>
        <taxon>Geodermatophilales</taxon>
        <taxon>Geodermatophilaceae</taxon>
        <taxon>Geodermatophilus</taxon>
    </lineage>
</organism>
<dbReference type="Pfam" id="PF05954">
    <property type="entry name" value="Phage_GPD"/>
    <property type="match status" value="1"/>
</dbReference>
<protein>
    <submittedName>
        <fullName evidence="1">Phage protein D</fullName>
    </submittedName>
</protein>
<dbReference type="Gene3D" id="2.30.110.50">
    <property type="match status" value="1"/>
</dbReference>
<dbReference type="OrthoDB" id="4070623at2"/>
<evidence type="ECO:0000313" key="2">
    <source>
        <dbReference type="Proteomes" id="UP000198857"/>
    </source>
</evidence>
<proteinExistence type="predicted"/>
<reference evidence="2" key="1">
    <citation type="submission" date="2016-10" db="EMBL/GenBank/DDBJ databases">
        <authorList>
            <person name="Varghese N."/>
            <person name="Submissions S."/>
        </authorList>
    </citation>
    <scope>NUCLEOTIDE SEQUENCE [LARGE SCALE GENOMIC DNA]</scope>
    <source>
        <strain evidence="2">DSM 44208</strain>
    </source>
</reference>
<accession>A0A1I5JPK5</accession>
<evidence type="ECO:0000313" key="1">
    <source>
        <dbReference type="EMBL" id="SFO74718.1"/>
    </source>
</evidence>
<dbReference type="RefSeq" id="WP_091107203.1">
    <property type="nucleotide sequence ID" value="NZ_FOWQ01000001.1"/>
</dbReference>
<keyword evidence="2" id="KW-1185">Reference proteome</keyword>
<dbReference type="Gene3D" id="4.10.220.110">
    <property type="match status" value="1"/>
</dbReference>
<gene>
    <name evidence="1" type="ORF">SAMN05660464_0928</name>
</gene>
<sequence>MADPVFASASPVLTVAGTRRPELARDLVRLDVEEDLDGLRTLTAHLLAAAPRQRPGTDVVEHLDGDVLDFGRRLQVSVGPPGNERIVFTGTVSALEVHFTEGDVPVVRVFAEDDLMKLRLSQRSVTYLRSSDADVAAAVARRHGLTPQVDAAGPTYAVVQQVNQSDLAFLRERAHRLQAEVWAGDGVLHLATRDRRPGTVVTLTRGSDLIDVAVRADLAEQCTAVHVSGYDATSRSAIEAVAPGSTVEAETTGGRTGPQTLRAVFGVLPGRRVRDVPVVEAEARAVARAEMLRRSRRFVQLRGTTTGTPQLVVGSRVTLARCGRPFDGGGYYVTRLHHSYDLAHGLRTRFAAERPTVNAR</sequence>
<dbReference type="AlphaFoldDB" id="A0A1I5JPK5"/>
<dbReference type="EMBL" id="FOWQ01000001">
    <property type="protein sequence ID" value="SFO74718.1"/>
    <property type="molecule type" value="Genomic_DNA"/>
</dbReference>
<name>A0A1I5JPK5_9ACTN</name>
<dbReference type="SUPFAM" id="SSF69279">
    <property type="entry name" value="Phage tail proteins"/>
    <property type="match status" value="1"/>
</dbReference>
<dbReference type="Gene3D" id="3.55.50.10">
    <property type="entry name" value="Baseplate protein-like domains"/>
    <property type="match status" value="1"/>
</dbReference>
<dbReference type="Proteomes" id="UP000198857">
    <property type="component" value="Unassembled WGS sequence"/>
</dbReference>
<dbReference type="STRING" id="1523247.SAMN05660464_0928"/>